<reference evidence="2 3" key="1">
    <citation type="submission" date="2016-11" db="EMBL/GenBank/DDBJ databases">
        <authorList>
            <person name="Jaros S."/>
            <person name="Januszkiewicz K."/>
            <person name="Wedrychowicz H."/>
        </authorList>
    </citation>
    <scope>NUCLEOTIDE SEQUENCE [LARGE SCALE GENOMIC DNA]</scope>
    <source>
        <strain evidence="2 3">DSM 18772</strain>
    </source>
</reference>
<accession>A0A1M6D4U0</accession>
<dbReference type="AlphaFoldDB" id="A0A1M6D4U0"/>
<dbReference type="STRING" id="1123071.SAMN02745181_0646"/>
<keyword evidence="3" id="KW-1185">Reference proteome</keyword>
<keyword evidence="1" id="KW-0812">Transmembrane</keyword>
<feature type="transmembrane region" description="Helical" evidence="1">
    <location>
        <begin position="12"/>
        <end position="33"/>
    </location>
</feature>
<dbReference type="InParanoid" id="A0A1M6D4U0"/>
<gene>
    <name evidence="2" type="ORF">SAMN02745181_0646</name>
</gene>
<keyword evidence="1" id="KW-0472">Membrane</keyword>
<name>A0A1M6D4U0_9BACT</name>
<evidence type="ECO:0000313" key="3">
    <source>
        <dbReference type="Proteomes" id="UP000184510"/>
    </source>
</evidence>
<proteinExistence type="predicted"/>
<keyword evidence="1" id="KW-1133">Transmembrane helix</keyword>
<sequence>MEEKPGQTMRWFSKIEVWLMLGVIVYLVVRLLAQDPQSGAPT</sequence>
<protein>
    <submittedName>
        <fullName evidence="2">Uncharacterized protein</fullName>
    </submittedName>
</protein>
<dbReference type="Proteomes" id="UP000184510">
    <property type="component" value="Unassembled WGS sequence"/>
</dbReference>
<organism evidence="2 3">
    <name type="scientific">Rubritalea squalenifaciens DSM 18772</name>
    <dbReference type="NCBI Taxonomy" id="1123071"/>
    <lineage>
        <taxon>Bacteria</taxon>
        <taxon>Pseudomonadati</taxon>
        <taxon>Verrucomicrobiota</taxon>
        <taxon>Verrucomicrobiia</taxon>
        <taxon>Verrucomicrobiales</taxon>
        <taxon>Rubritaleaceae</taxon>
        <taxon>Rubritalea</taxon>
    </lineage>
</organism>
<evidence type="ECO:0000313" key="2">
    <source>
        <dbReference type="EMBL" id="SHI68292.1"/>
    </source>
</evidence>
<evidence type="ECO:0000256" key="1">
    <source>
        <dbReference type="SAM" id="Phobius"/>
    </source>
</evidence>
<dbReference type="EMBL" id="FQYR01000002">
    <property type="protein sequence ID" value="SHI68292.1"/>
    <property type="molecule type" value="Genomic_DNA"/>
</dbReference>